<dbReference type="Proteomes" id="UP001151079">
    <property type="component" value="Unassembled WGS sequence"/>
</dbReference>
<evidence type="ECO:0000313" key="1">
    <source>
        <dbReference type="EMBL" id="MCV9929073.1"/>
    </source>
</evidence>
<name>A0A9X2YVW8_9FLAO</name>
<organism evidence="1 2">
    <name type="scientific">Flavobacterium shii</name>
    <dbReference type="NCBI Taxonomy" id="2987687"/>
    <lineage>
        <taxon>Bacteria</taxon>
        <taxon>Pseudomonadati</taxon>
        <taxon>Bacteroidota</taxon>
        <taxon>Flavobacteriia</taxon>
        <taxon>Flavobacteriales</taxon>
        <taxon>Flavobacteriaceae</taxon>
        <taxon>Flavobacterium</taxon>
    </lineage>
</organism>
<protein>
    <submittedName>
        <fullName evidence="1">Uncharacterized protein</fullName>
    </submittedName>
</protein>
<gene>
    <name evidence="1" type="ORF">OIU83_15515</name>
</gene>
<dbReference type="RefSeq" id="WP_264207173.1">
    <property type="nucleotide sequence ID" value="NZ_JAOZEW010000016.1"/>
</dbReference>
<accession>A0A9X2YVW8</accession>
<comment type="caution">
    <text evidence="1">The sequence shown here is derived from an EMBL/GenBank/DDBJ whole genome shotgun (WGS) entry which is preliminary data.</text>
</comment>
<dbReference type="AlphaFoldDB" id="A0A9X2YVW8"/>
<proteinExistence type="predicted"/>
<keyword evidence="2" id="KW-1185">Reference proteome</keyword>
<dbReference type="EMBL" id="JAOZEW010000016">
    <property type="protein sequence ID" value="MCV9929073.1"/>
    <property type="molecule type" value="Genomic_DNA"/>
</dbReference>
<reference evidence="1" key="1">
    <citation type="submission" date="2022-10" db="EMBL/GenBank/DDBJ databases">
        <title>Two novel species of Flavobacterium.</title>
        <authorList>
            <person name="Liu Q."/>
            <person name="Xin Y.-H."/>
        </authorList>
    </citation>
    <scope>NUCLEOTIDE SEQUENCE</scope>
    <source>
        <strain evidence="1">LS1R49</strain>
    </source>
</reference>
<evidence type="ECO:0000313" key="2">
    <source>
        <dbReference type="Proteomes" id="UP001151079"/>
    </source>
</evidence>
<sequence length="69" mass="7823">MNPKVLSIFNNAKIFLSSEELKELALCIDKEFGKPLPRKAKKSNALDNWTLESVTEKLLATQFKKKSKA</sequence>